<evidence type="ECO:0000313" key="21">
    <source>
        <dbReference type="Proteomes" id="UP000233551"/>
    </source>
</evidence>
<dbReference type="Gene3D" id="3.30.200.20">
    <property type="entry name" value="Phosphorylase Kinase, domain 1"/>
    <property type="match status" value="1"/>
</dbReference>
<keyword evidence="3" id="KW-0723">Serine/threonine-protein kinase</keyword>
<keyword evidence="5" id="KW-0808">Transferase</keyword>
<dbReference type="SUPFAM" id="SSF56112">
    <property type="entry name" value="Protein kinase-like (PK-like)"/>
    <property type="match status" value="2"/>
</dbReference>
<dbReference type="GO" id="GO:0005524">
    <property type="term" value="F:ATP binding"/>
    <property type="evidence" value="ECO:0007669"/>
    <property type="project" value="UniProtKB-UniRule"/>
</dbReference>
<keyword evidence="11" id="KW-1133">Transmembrane helix</keyword>
<evidence type="ECO:0000256" key="16">
    <source>
        <dbReference type="ARBA" id="ARBA00047899"/>
    </source>
</evidence>
<dbReference type="InterPro" id="IPR008271">
    <property type="entry name" value="Ser/Thr_kinase_AS"/>
</dbReference>
<proteinExistence type="predicted"/>
<comment type="subcellular location">
    <subcellularLocation>
        <location evidence="1">Membrane</location>
        <topology evidence="1">Single-pass type I membrane protein</topology>
    </subcellularLocation>
</comment>
<dbReference type="InterPro" id="IPR003609">
    <property type="entry name" value="Pan_app"/>
</dbReference>
<evidence type="ECO:0000256" key="1">
    <source>
        <dbReference type="ARBA" id="ARBA00004479"/>
    </source>
</evidence>
<feature type="binding site" evidence="18">
    <location>
        <position position="417"/>
    </location>
    <ligand>
        <name>ATP</name>
        <dbReference type="ChEBI" id="CHEBI:30616"/>
    </ligand>
</feature>
<keyword evidence="10 18" id="KW-0067">ATP-binding</keyword>
<dbReference type="PROSITE" id="PS00107">
    <property type="entry name" value="PROTEIN_KINASE_ATP"/>
    <property type="match status" value="1"/>
</dbReference>
<keyword evidence="9" id="KW-0418">Kinase</keyword>
<evidence type="ECO:0000256" key="3">
    <source>
        <dbReference type="ARBA" id="ARBA00022527"/>
    </source>
</evidence>
<evidence type="ECO:0000256" key="18">
    <source>
        <dbReference type="PROSITE-ProRule" id="PRU10141"/>
    </source>
</evidence>
<evidence type="ECO:0000256" key="14">
    <source>
        <dbReference type="ARBA" id="ARBA00023170"/>
    </source>
</evidence>
<evidence type="ECO:0000256" key="13">
    <source>
        <dbReference type="ARBA" id="ARBA00023157"/>
    </source>
</evidence>
<evidence type="ECO:0000256" key="4">
    <source>
        <dbReference type="ARBA" id="ARBA00022536"/>
    </source>
</evidence>
<dbReference type="Gene3D" id="1.10.510.10">
    <property type="entry name" value="Transferase(Phosphotransferase) domain 1"/>
    <property type="match status" value="2"/>
</dbReference>
<protein>
    <recommendedName>
        <fullName evidence="2">non-specific serine/threonine protein kinase</fullName>
        <ecNumber evidence="2">2.7.11.1</ecNumber>
    </recommendedName>
</protein>
<dbReference type="GO" id="GO:0016020">
    <property type="term" value="C:membrane"/>
    <property type="evidence" value="ECO:0007669"/>
    <property type="project" value="UniProtKB-SubCell"/>
</dbReference>
<reference evidence="20 21" key="1">
    <citation type="submission" date="2017-11" db="EMBL/GenBank/DDBJ databases">
        <title>De-novo sequencing of pomegranate (Punica granatum L.) genome.</title>
        <authorList>
            <person name="Akparov Z."/>
            <person name="Amiraslanov A."/>
            <person name="Hajiyeva S."/>
            <person name="Abbasov M."/>
            <person name="Kaur K."/>
            <person name="Hamwieh A."/>
            <person name="Solovyev V."/>
            <person name="Salamov A."/>
            <person name="Braich B."/>
            <person name="Kosarev P."/>
            <person name="Mahmoud A."/>
            <person name="Hajiyev E."/>
            <person name="Babayeva S."/>
            <person name="Izzatullayeva V."/>
            <person name="Mammadov A."/>
            <person name="Mammadov A."/>
            <person name="Sharifova S."/>
            <person name="Ojaghi J."/>
            <person name="Eynullazada K."/>
            <person name="Bayramov B."/>
            <person name="Abdulazimova A."/>
            <person name="Shahmuradov I."/>
        </authorList>
    </citation>
    <scope>NUCLEOTIDE SEQUENCE [LARGE SCALE GENOMIC DNA]</scope>
    <source>
        <strain evidence="21">cv. AG2017</strain>
        <tissue evidence="20">Leaf</tissue>
    </source>
</reference>
<comment type="caution">
    <text evidence="20">The sequence shown here is derived from an EMBL/GenBank/DDBJ whole genome shotgun (WGS) entry which is preliminary data.</text>
</comment>
<dbReference type="GO" id="GO:0004674">
    <property type="term" value="F:protein serine/threonine kinase activity"/>
    <property type="evidence" value="ECO:0007669"/>
    <property type="project" value="UniProtKB-KW"/>
</dbReference>
<dbReference type="EMBL" id="PGOL01000269">
    <property type="protein sequence ID" value="PKI73596.1"/>
    <property type="molecule type" value="Genomic_DNA"/>
</dbReference>
<evidence type="ECO:0000256" key="10">
    <source>
        <dbReference type="ARBA" id="ARBA00022840"/>
    </source>
</evidence>
<dbReference type="Gene3D" id="2.90.10.10">
    <property type="entry name" value="Bulb-type lectin domain"/>
    <property type="match status" value="1"/>
</dbReference>
<feature type="domain" description="Protein kinase" evidence="19">
    <location>
        <begin position="389"/>
        <end position="689"/>
    </location>
</feature>
<evidence type="ECO:0000256" key="2">
    <source>
        <dbReference type="ARBA" id="ARBA00012513"/>
    </source>
</evidence>
<dbReference type="CDD" id="cd01098">
    <property type="entry name" value="PAN_AP_plant"/>
    <property type="match status" value="1"/>
</dbReference>
<evidence type="ECO:0000256" key="7">
    <source>
        <dbReference type="ARBA" id="ARBA00022729"/>
    </source>
</evidence>
<evidence type="ECO:0000256" key="15">
    <source>
        <dbReference type="ARBA" id="ARBA00023180"/>
    </source>
</evidence>
<accession>A0A2I0L0F4</accession>
<dbReference type="STRING" id="22663.A0A2I0L0F4"/>
<dbReference type="FunFam" id="3.30.200.20:FF:000059">
    <property type="entry name" value="S-receptor-like serine/threonine-protein kinase"/>
    <property type="match status" value="1"/>
</dbReference>
<dbReference type="InterPro" id="IPR051343">
    <property type="entry name" value="G-type_lectin_kinases/EP1-like"/>
</dbReference>
<dbReference type="Proteomes" id="UP000233551">
    <property type="component" value="Unassembled WGS sequence"/>
</dbReference>
<evidence type="ECO:0000256" key="5">
    <source>
        <dbReference type="ARBA" id="ARBA00022679"/>
    </source>
</evidence>
<dbReference type="PROSITE" id="PS00108">
    <property type="entry name" value="PROTEIN_KINASE_ST"/>
    <property type="match status" value="1"/>
</dbReference>
<dbReference type="Pfam" id="PF00069">
    <property type="entry name" value="Pkinase"/>
    <property type="match status" value="2"/>
</dbReference>
<dbReference type="InterPro" id="IPR011009">
    <property type="entry name" value="Kinase-like_dom_sf"/>
</dbReference>
<dbReference type="InterPro" id="IPR000719">
    <property type="entry name" value="Prot_kinase_dom"/>
</dbReference>
<comment type="catalytic activity">
    <reaction evidence="17">
        <text>L-seryl-[protein] + ATP = O-phospho-L-seryl-[protein] + ADP + H(+)</text>
        <dbReference type="Rhea" id="RHEA:17989"/>
        <dbReference type="Rhea" id="RHEA-COMP:9863"/>
        <dbReference type="Rhea" id="RHEA-COMP:11604"/>
        <dbReference type="ChEBI" id="CHEBI:15378"/>
        <dbReference type="ChEBI" id="CHEBI:29999"/>
        <dbReference type="ChEBI" id="CHEBI:30616"/>
        <dbReference type="ChEBI" id="CHEBI:83421"/>
        <dbReference type="ChEBI" id="CHEBI:456216"/>
        <dbReference type="EC" id="2.7.11.1"/>
    </reaction>
</comment>
<dbReference type="PANTHER" id="PTHR47976">
    <property type="entry name" value="G-TYPE LECTIN S-RECEPTOR-LIKE SERINE/THREONINE-PROTEIN KINASE SD2-5"/>
    <property type="match status" value="1"/>
</dbReference>
<keyword evidence="7" id="KW-0732">Signal</keyword>
<comment type="catalytic activity">
    <reaction evidence="16">
        <text>L-threonyl-[protein] + ATP = O-phospho-L-threonyl-[protein] + ADP + H(+)</text>
        <dbReference type="Rhea" id="RHEA:46608"/>
        <dbReference type="Rhea" id="RHEA-COMP:11060"/>
        <dbReference type="Rhea" id="RHEA-COMP:11605"/>
        <dbReference type="ChEBI" id="CHEBI:15378"/>
        <dbReference type="ChEBI" id="CHEBI:30013"/>
        <dbReference type="ChEBI" id="CHEBI:30616"/>
        <dbReference type="ChEBI" id="CHEBI:61977"/>
        <dbReference type="ChEBI" id="CHEBI:456216"/>
        <dbReference type="EC" id="2.7.11.1"/>
    </reaction>
</comment>
<evidence type="ECO:0000259" key="19">
    <source>
        <dbReference type="PROSITE" id="PS50011"/>
    </source>
</evidence>
<keyword evidence="13" id="KW-1015">Disulfide bond</keyword>
<dbReference type="AlphaFoldDB" id="A0A2I0L0F4"/>
<keyword evidence="6" id="KW-0812">Transmembrane</keyword>
<dbReference type="Pfam" id="PF08276">
    <property type="entry name" value="PAN_2"/>
    <property type="match status" value="1"/>
</dbReference>
<keyword evidence="15" id="KW-0325">Glycoprotein</keyword>
<keyword evidence="8 18" id="KW-0547">Nucleotide-binding</keyword>
<name>A0A2I0L0F4_PUNGR</name>
<keyword evidence="21" id="KW-1185">Reference proteome</keyword>
<dbReference type="EC" id="2.7.11.1" evidence="2"/>
<evidence type="ECO:0000256" key="6">
    <source>
        <dbReference type="ARBA" id="ARBA00022692"/>
    </source>
</evidence>
<evidence type="ECO:0000256" key="11">
    <source>
        <dbReference type="ARBA" id="ARBA00022989"/>
    </source>
</evidence>
<dbReference type="SMART" id="SM00220">
    <property type="entry name" value="S_TKc"/>
    <property type="match status" value="1"/>
</dbReference>
<keyword evidence="12" id="KW-0472">Membrane</keyword>
<dbReference type="SUPFAM" id="SSF51110">
    <property type="entry name" value="alpha-D-mannose-specific plant lectins"/>
    <property type="match status" value="1"/>
</dbReference>
<dbReference type="PANTHER" id="PTHR47976:SF15">
    <property type="entry name" value="G-TYPE LECTIN S-RECEPTOR-LIKE SERINE_THREONINE-PROTEIN KINASE RLK1"/>
    <property type="match status" value="1"/>
</dbReference>
<keyword evidence="14" id="KW-0675">Receptor</keyword>
<evidence type="ECO:0000256" key="9">
    <source>
        <dbReference type="ARBA" id="ARBA00022777"/>
    </source>
</evidence>
<sequence length="825" mass="91788">MSQSFSGTASYGVMNNTGNFQLFGEDSSSDPIWETFRFPSDTLLPTQVLERGGLLSSSQSETNFSLGRFQLRLLSDGNVHLNTINLPGDYANEPYYSTNTAGGLRLVFDELGSLYVLRENGNMANLSVGGVFLIDSIRGIYPKEQYYHRIKLNFDGVLAHYVHLKGADNGGWSPIWSQPENICRDLLVEKGIGVCGYNSICNIGENARPTCSCPAGFTFIDPNDHFSSCAPHFAVSCDEAQRNYTSDLFMFEEVNNTGWPSSDYALLTPFTEQQCRDSCLNDCLCAVATFREGNKCWKKKLPLSNGQVGQYLPGKALIKVPKQDLPRESLIFQPPNGKHKSKKDAVILMGSVLLGTSVLANFLLVGMSCLGFHPFHRRRITGISTPHQNGFREELGRGHFGIVYKGMISNSSVAVKKLINNLMQDSEKEFQAEVNVIGQTHHKNLVRLLGYCDEGHERLLVYEYLCNGPLSSLLFGNPRPTWAYRCQIALGIARGLLYLHEECSTQIIHCDIKPQNILLDDHFAAKISDFGLAKLLQMGQSLTDTAIRGTKGYVAPEWFRNFPVTVKVDVYSFGVLLLEIVCCKRNIQGGTVEEAGEGMLLSDWAYECNADGRVEALVEGDMEALSDEGGKKLKRMVQTLERGVPSGLDPRTYVKTLMLRKVLGFAERAISAGRSYRSPMGKLDSEKEFQTKVNVIRQTHHKNLVRLLGYCDEGHERLQVHEYLCNGPLSSLLLGNPRPTWAYRCQIALAIARGLLYLHLHEECSTRIIHCNIKPQNILLDDHFAAKISDFGLAKLLQMGQSLTDTAIRGTKGYVAPEWCGNSPL</sequence>
<evidence type="ECO:0000256" key="12">
    <source>
        <dbReference type="ARBA" id="ARBA00023136"/>
    </source>
</evidence>
<organism evidence="20 21">
    <name type="scientific">Punica granatum</name>
    <name type="common">Pomegranate</name>
    <dbReference type="NCBI Taxonomy" id="22663"/>
    <lineage>
        <taxon>Eukaryota</taxon>
        <taxon>Viridiplantae</taxon>
        <taxon>Streptophyta</taxon>
        <taxon>Embryophyta</taxon>
        <taxon>Tracheophyta</taxon>
        <taxon>Spermatophyta</taxon>
        <taxon>Magnoliopsida</taxon>
        <taxon>eudicotyledons</taxon>
        <taxon>Gunneridae</taxon>
        <taxon>Pentapetalae</taxon>
        <taxon>rosids</taxon>
        <taxon>malvids</taxon>
        <taxon>Myrtales</taxon>
        <taxon>Lythraceae</taxon>
        <taxon>Punica</taxon>
    </lineage>
</organism>
<keyword evidence="4" id="KW-0245">EGF-like domain</keyword>
<evidence type="ECO:0000256" key="8">
    <source>
        <dbReference type="ARBA" id="ARBA00022741"/>
    </source>
</evidence>
<dbReference type="PROSITE" id="PS50011">
    <property type="entry name" value="PROTEIN_KINASE_DOM"/>
    <property type="match status" value="2"/>
</dbReference>
<dbReference type="InterPro" id="IPR036426">
    <property type="entry name" value="Bulb-type_lectin_dom_sf"/>
</dbReference>
<evidence type="ECO:0000256" key="17">
    <source>
        <dbReference type="ARBA" id="ARBA00048679"/>
    </source>
</evidence>
<evidence type="ECO:0000313" key="20">
    <source>
        <dbReference type="EMBL" id="PKI73596.1"/>
    </source>
</evidence>
<feature type="domain" description="Protein kinase" evidence="19">
    <location>
        <begin position="680"/>
        <end position="825"/>
    </location>
</feature>
<dbReference type="FunFam" id="1.10.510.10:FF:000537">
    <property type="entry name" value="Putative receptor-like protein kinase"/>
    <property type="match status" value="1"/>
</dbReference>
<gene>
    <name evidence="20" type="ORF">CRG98_005970</name>
</gene>
<dbReference type="InterPro" id="IPR017441">
    <property type="entry name" value="Protein_kinase_ATP_BS"/>
</dbReference>